<proteinExistence type="predicted"/>
<sequence length="402" mass="44057">MISDQETTQGDHQNETTTPLDNENPDSLYQPEDNENQANMTSHISYSENVSQNGHDDTMADGFNESQNSQNEVENYSQNESQNPLEPEQFRKVFIGGLSYKTDEETFKAYFSKFGELVDFVVMKDKETGKSRGFGFVTYASSSHVDELMKNRPHTIDGRQLEPKRATPKEDSGRYEVQVTVKKLFVGGVKDNMSDDDLKNYFGNYGNVTDVVIMKDKETNKARGFGFVTFDDYDPVDKIILEKHHEINGMVLQCQKAMPKDGQGKGNQGQQNRNNFNQGNNFNSQGYNQNFSRNGPMNNSGFQIGGQFPQFNGGGMGMGNNSFNGNGYNQNGQGPRRGGGGGNRGRGGPVRGGHGKFTARSQGPYQGGMGGGQNGGFRGGRGGRGGPRGGGNMGGHFNNNNN</sequence>
<accession>A0A814KGA9</accession>
<evidence type="ECO:0000259" key="5">
    <source>
        <dbReference type="PROSITE" id="PS50102"/>
    </source>
</evidence>
<dbReference type="EMBL" id="CAJNOC010005404">
    <property type="protein sequence ID" value="CAF1051469.1"/>
    <property type="molecule type" value="Genomic_DNA"/>
</dbReference>
<comment type="caution">
    <text evidence="6">The sequence shown here is derived from an EMBL/GenBank/DDBJ whole genome shotgun (WGS) entry which is preliminary data.</text>
</comment>
<feature type="compositionally biased region" description="Polar residues" evidence="4">
    <location>
        <begin position="36"/>
        <end position="53"/>
    </location>
</feature>
<dbReference type="GO" id="GO:0006417">
    <property type="term" value="P:regulation of translation"/>
    <property type="evidence" value="ECO:0007669"/>
    <property type="project" value="TreeGrafter"/>
</dbReference>
<feature type="domain" description="RRM" evidence="5">
    <location>
        <begin position="182"/>
        <end position="259"/>
    </location>
</feature>
<keyword evidence="1" id="KW-0677">Repeat</keyword>
<feature type="region of interest" description="Disordered" evidence="4">
    <location>
        <begin position="1"/>
        <end position="87"/>
    </location>
</feature>
<dbReference type="GO" id="GO:0003729">
    <property type="term" value="F:mRNA binding"/>
    <property type="evidence" value="ECO:0007669"/>
    <property type="project" value="TreeGrafter"/>
</dbReference>
<dbReference type="AlphaFoldDB" id="A0A814KGA9"/>
<feature type="compositionally biased region" description="Gly residues" evidence="4">
    <location>
        <begin position="365"/>
        <end position="394"/>
    </location>
</feature>
<dbReference type="OrthoDB" id="1875751at2759"/>
<feature type="compositionally biased region" description="Gly residues" evidence="4">
    <location>
        <begin position="335"/>
        <end position="352"/>
    </location>
</feature>
<dbReference type="SMART" id="SM00360">
    <property type="entry name" value="RRM"/>
    <property type="match status" value="2"/>
</dbReference>
<keyword evidence="2 3" id="KW-0694">RNA-binding</keyword>
<evidence type="ECO:0000313" key="6">
    <source>
        <dbReference type="EMBL" id="CAF1051469.1"/>
    </source>
</evidence>
<dbReference type="Gene3D" id="3.30.70.330">
    <property type="match status" value="2"/>
</dbReference>
<feature type="region of interest" description="Disordered" evidence="4">
    <location>
        <begin position="258"/>
        <end position="402"/>
    </location>
</feature>
<feature type="compositionally biased region" description="Polar residues" evidence="4">
    <location>
        <begin position="1"/>
        <end position="27"/>
    </location>
</feature>
<dbReference type="InterPro" id="IPR000504">
    <property type="entry name" value="RRM_dom"/>
</dbReference>
<evidence type="ECO:0000313" key="7">
    <source>
        <dbReference type="Proteomes" id="UP000663879"/>
    </source>
</evidence>
<evidence type="ECO:0000256" key="4">
    <source>
        <dbReference type="SAM" id="MobiDB-lite"/>
    </source>
</evidence>
<reference evidence="6" key="1">
    <citation type="submission" date="2021-02" db="EMBL/GenBank/DDBJ databases">
        <authorList>
            <person name="Nowell W R."/>
        </authorList>
    </citation>
    <scope>NUCLEOTIDE SEQUENCE</scope>
    <source>
        <strain evidence="6">Ploen Becks lab</strain>
    </source>
</reference>
<dbReference type="PANTHER" id="PTHR48032">
    <property type="entry name" value="RNA-BINDING PROTEIN MUSASHI HOMOLOG RBP6"/>
    <property type="match status" value="1"/>
</dbReference>
<dbReference type="PANTHER" id="PTHR48032:SF6">
    <property type="entry name" value="RNA-BINDING (RRM_RBD_RNP MOTIFS) FAMILY PROTEIN"/>
    <property type="match status" value="1"/>
</dbReference>
<dbReference type="PROSITE" id="PS50102">
    <property type="entry name" value="RRM"/>
    <property type="match status" value="2"/>
</dbReference>
<feature type="compositionally biased region" description="Low complexity" evidence="4">
    <location>
        <begin position="268"/>
        <end position="291"/>
    </location>
</feature>
<feature type="compositionally biased region" description="Low complexity" evidence="4">
    <location>
        <begin position="301"/>
        <end position="311"/>
    </location>
</feature>
<name>A0A814KGA9_9BILA</name>
<feature type="compositionally biased region" description="Low complexity" evidence="4">
    <location>
        <begin position="64"/>
        <end position="83"/>
    </location>
</feature>
<dbReference type="Proteomes" id="UP000663879">
    <property type="component" value="Unassembled WGS sequence"/>
</dbReference>
<evidence type="ECO:0000256" key="3">
    <source>
        <dbReference type="PROSITE-ProRule" id="PRU00176"/>
    </source>
</evidence>
<evidence type="ECO:0000256" key="2">
    <source>
        <dbReference type="ARBA" id="ARBA00022884"/>
    </source>
</evidence>
<evidence type="ECO:0000256" key="1">
    <source>
        <dbReference type="ARBA" id="ARBA00022737"/>
    </source>
</evidence>
<dbReference type="FunFam" id="3.30.70.330:FF:000040">
    <property type="entry name" value="Heterogeneous nuclear ribonucleoprotein A2/B1"/>
    <property type="match status" value="1"/>
</dbReference>
<dbReference type="InterPro" id="IPR012677">
    <property type="entry name" value="Nucleotide-bd_a/b_plait_sf"/>
</dbReference>
<protein>
    <recommendedName>
        <fullName evidence="5">RRM domain-containing protein</fullName>
    </recommendedName>
</protein>
<feature type="domain" description="RRM" evidence="5">
    <location>
        <begin position="91"/>
        <end position="182"/>
    </location>
</feature>
<dbReference type="SUPFAM" id="SSF54928">
    <property type="entry name" value="RNA-binding domain, RBD"/>
    <property type="match status" value="2"/>
</dbReference>
<organism evidence="6 7">
    <name type="scientific">Brachionus calyciflorus</name>
    <dbReference type="NCBI Taxonomy" id="104777"/>
    <lineage>
        <taxon>Eukaryota</taxon>
        <taxon>Metazoa</taxon>
        <taxon>Spiralia</taxon>
        <taxon>Gnathifera</taxon>
        <taxon>Rotifera</taxon>
        <taxon>Eurotatoria</taxon>
        <taxon>Monogononta</taxon>
        <taxon>Pseudotrocha</taxon>
        <taxon>Ploima</taxon>
        <taxon>Brachionidae</taxon>
        <taxon>Brachionus</taxon>
    </lineage>
</organism>
<feature type="compositionally biased region" description="Low complexity" evidence="4">
    <location>
        <begin position="319"/>
        <end position="334"/>
    </location>
</feature>
<dbReference type="InterPro" id="IPR035979">
    <property type="entry name" value="RBD_domain_sf"/>
</dbReference>
<keyword evidence="7" id="KW-1185">Reference proteome</keyword>
<dbReference type="Pfam" id="PF00076">
    <property type="entry name" value="RRM_1"/>
    <property type="match status" value="2"/>
</dbReference>
<gene>
    <name evidence="6" type="ORF">OXX778_LOCUS18848</name>
</gene>